<keyword evidence="3" id="KW-1185">Reference proteome</keyword>
<reference evidence="2 3" key="1">
    <citation type="submission" date="2019-08" db="EMBL/GenBank/DDBJ databases">
        <title>Parahaliea maris sp. nov., isolated from the surface seawater.</title>
        <authorList>
            <person name="Liu Y."/>
        </authorList>
    </citation>
    <scope>NUCLEOTIDE SEQUENCE [LARGE SCALE GENOMIC DNA]</scope>
    <source>
        <strain evidence="2 3">HSLHS9</strain>
    </source>
</reference>
<sequence>MAEETTAKVAPKRKAAARKAPAKKKAAAKRKSTASKSTVRSTVRKVENKAAAYERDVRKAAKKAEKEIDAAEKSMAKFAKKAQETSRSAFLAGLGFYGKAFDQAQEQIETLQGRIDARRSKASDMYADLVKRGEKVEADAREAIDDIELPTIADRKALEAKLEKARERFTELKETISAKIAA</sequence>
<feature type="region of interest" description="Disordered" evidence="1">
    <location>
        <begin position="1"/>
        <end position="45"/>
    </location>
</feature>
<dbReference type="RefSeq" id="WP_148068619.1">
    <property type="nucleotide sequence ID" value="NZ_VRZA01000003.1"/>
</dbReference>
<protein>
    <submittedName>
        <fullName evidence="2">Uncharacterized protein</fullName>
    </submittedName>
</protein>
<proteinExistence type="predicted"/>
<name>A0A5C9A3S2_9GAMM</name>
<dbReference type="Proteomes" id="UP000321039">
    <property type="component" value="Unassembled WGS sequence"/>
</dbReference>
<evidence type="ECO:0000256" key="1">
    <source>
        <dbReference type="SAM" id="MobiDB-lite"/>
    </source>
</evidence>
<dbReference type="EMBL" id="VRZA01000003">
    <property type="protein sequence ID" value="TXS94277.1"/>
    <property type="molecule type" value="Genomic_DNA"/>
</dbReference>
<organism evidence="2 3">
    <name type="scientific">Parahaliea maris</name>
    <dbReference type="NCBI Taxonomy" id="2716870"/>
    <lineage>
        <taxon>Bacteria</taxon>
        <taxon>Pseudomonadati</taxon>
        <taxon>Pseudomonadota</taxon>
        <taxon>Gammaproteobacteria</taxon>
        <taxon>Cellvibrionales</taxon>
        <taxon>Halieaceae</taxon>
        <taxon>Parahaliea</taxon>
    </lineage>
</organism>
<gene>
    <name evidence="2" type="ORF">FV139_11850</name>
</gene>
<evidence type="ECO:0000313" key="2">
    <source>
        <dbReference type="EMBL" id="TXS94277.1"/>
    </source>
</evidence>
<feature type="compositionally biased region" description="Basic residues" evidence="1">
    <location>
        <begin position="10"/>
        <end position="33"/>
    </location>
</feature>
<comment type="caution">
    <text evidence="2">The sequence shown here is derived from an EMBL/GenBank/DDBJ whole genome shotgun (WGS) entry which is preliminary data.</text>
</comment>
<accession>A0A5C9A3S2</accession>
<evidence type="ECO:0000313" key="3">
    <source>
        <dbReference type="Proteomes" id="UP000321039"/>
    </source>
</evidence>
<dbReference type="AlphaFoldDB" id="A0A5C9A3S2"/>